<dbReference type="EMBL" id="BMAU01021072">
    <property type="protein sequence ID" value="GFX89525.1"/>
    <property type="molecule type" value="Genomic_DNA"/>
</dbReference>
<evidence type="ECO:0000313" key="1">
    <source>
        <dbReference type="EMBL" id="GFX89525.1"/>
    </source>
</evidence>
<gene>
    <name evidence="1" type="primary">NCL1_42224</name>
    <name evidence="1" type="ORF">TNCV_483601</name>
</gene>
<name>A0A8X6R7G2_TRICX</name>
<evidence type="ECO:0000313" key="2">
    <source>
        <dbReference type="Proteomes" id="UP000887159"/>
    </source>
</evidence>
<accession>A0A8X6R7G2</accession>
<keyword evidence="2" id="KW-1185">Reference proteome</keyword>
<organism evidence="1 2">
    <name type="scientific">Trichonephila clavipes</name>
    <name type="common">Golden silk orbweaver</name>
    <name type="synonym">Nephila clavipes</name>
    <dbReference type="NCBI Taxonomy" id="2585209"/>
    <lineage>
        <taxon>Eukaryota</taxon>
        <taxon>Metazoa</taxon>
        <taxon>Ecdysozoa</taxon>
        <taxon>Arthropoda</taxon>
        <taxon>Chelicerata</taxon>
        <taxon>Arachnida</taxon>
        <taxon>Araneae</taxon>
        <taxon>Araneomorphae</taxon>
        <taxon>Entelegynae</taxon>
        <taxon>Araneoidea</taxon>
        <taxon>Nephilidae</taxon>
        <taxon>Trichonephila</taxon>
    </lineage>
</organism>
<dbReference type="AlphaFoldDB" id="A0A8X6R7G2"/>
<protein>
    <submittedName>
        <fullName evidence="1">Uncharacterized protein</fullName>
    </submittedName>
</protein>
<proteinExistence type="predicted"/>
<comment type="caution">
    <text evidence="1">The sequence shown here is derived from an EMBL/GenBank/DDBJ whole genome shotgun (WGS) entry which is preliminary data.</text>
</comment>
<dbReference type="Proteomes" id="UP000887159">
    <property type="component" value="Unassembled WGS sequence"/>
</dbReference>
<reference evidence="1" key="1">
    <citation type="submission" date="2020-08" db="EMBL/GenBank/DDBJ databases">
        <title>Multicomponent nature underlies the extraordinary mechanical properties of spider dragline silk.</title>
        <authorList>
            <person name="Kono N."/>
            <person name="Nakamura H."/>
            <person name="Mori M."/>
            <person name="Yoshida Y."/>
            <person name="Ohtoshi R."/>
            <person name="Malay A.D."/>
            <person name="Moran D.A.P."/>
            <person name="Tomita M."/>
            <person name="Numata K."/>
            <person name="Arakawa K."/>
        </authorList>
    </citation>
    <scope>NUCLEOTIDE SEQUENCE</scope>
</reference>
<dbReference type="SUPFAM" id="SSF143555">
    <property type="entry name" value="FwdE-like"/>
    <property type="match status" value="1"/>
</dbReference>
<sequence>MRRPVRRQMGSRGYLSCTLWPTLRCRGEAGIEPALSIGWRCLSSVSPERHCCRASPADKGWQVYPLDPRPDAVGLYSGCTPGKRRGWFLRKDRHTASLVGLGGWRHVRTKLSLHFWIQSSCAQVMALYYPQLSIDQISNRTCFFFTEY</sequence>